<comment type="caution">
    <text evidence="2">The sequence shown here is derived from an EMBL/GenBank/DDBJ whole genome shotgun (WGS) entry which is preliminary data.</text>
</comment>
<name>A0A7X1B4X0_9BACT</name>
<dbReference type="RefSeq" id="WP_185659594.1">
    <property type="nucleotide sequence ID" value="NZ_CAWPOO010000006.1"/>
</dbReference>
<dbReference type="GO" id="GO:0016787">
    <property type="term" value="F:hydrolase activity"/>
    <property type="evidence" value="ECO:0007669"/>
    <property type="project" value="InterPro"/>
</dbReference>
<sequence length="353" mass="39306">MRAILSAIRLHLCLAVVLAMYPICMRGEDAWISLFNGESLAGWTANENSETWKVEDGAIVAYGVRSHLFYTGSVEGGQFKNFEFQAEVKASPGSNSGIYFHTEFQEEGWPAQGYECQIYDGPIFPVELGQYVERKMTGSIYAVRNTWISPSSGLDTFTYRIRVVGKTIQTFINDELICEYTESVKPWREDDKSKRLLGSGTFALQAHDPGSRVEFRSLQVRPLPNAAVLDGESLEDAELDWLASSFANDNKPLIDIGFSKDELEANTSLGMAARKLGFTLISIDESDLPSDVAVIEGRDPDAILAKLKRAKTSGKRIVFSSAGSGRIDLEKIKLWLTLTERVGFDWGEFWVPN</sequence>
<accession>A0A7X1B4X0</accession>
<proteinExistence type="predicted"/>
<evidence type="ECO:0000313" key="3">
    <source>
        <dbReference type="Proteomes" id="UP000526501"/>
    </source>
</evidence>
<evidence type="ECO:0000313" key="2">
    <source>
        <dbReference type="EMBL" id="MBC2605729.1"/>
    </source>
</evidence>
<gene>
    <name evidence="2" type="ORF">H5P27_06710</name>
</gene>
<dbReference type="AlphaFoldDB" id="A0A7X1B4X0"/>
<organism evidence="2 3">
    <name type="scientific">Pelagicoccus albus</name>
    <dbReference type="NCBI Taxonomy" id="415222"/>
    <lineage>
        <taxon>Bacteria</taxon>
        <taxon>Pseudomonadati</taxon>
        <taxon>Verrucomicrobiota</taxon>
        <taxon>Opitutia</taxon>
        <taxon>Puniceicoccales</taxon>
        <taxon>Pelagicoccaceae</taxon>
        <taxon>Pelagicoccus</taxon>
    </lineage>
</organism>
<keyword evidence="3" id="KW-1185">Reference proteome</keyword>
<reference evidence="2 3" key="1">
    <citation type="submission" date="2020-07" db="EMBL/GenBank/DDBJ databases">
        <authorList>
            <person name="Feng X."/>
        </authorList>
    </citation>
    <scope>NUCLEOTIDE SEQUENCE [LARGE SCALE GENOMIC DNA]</scope>
    <source>
        <strain evidence="2 3">JCM23202</strain>
    </source>
</reference>
<dbReference type="EMBL" id="JACHVC010000006">
    <property type="protein sequence ID" value="MBC2605729.1"/>
    <property type="molecule type" value="Genomic_DNA"/>
</dbReference>
<evidence type="ECO:0000259" key="1">
    <source>
        <dbReference type="Pfam" id="PF06439"/>
    </source>
</evidence>
<dbReference type="Gene3D" id="2.60.120.560">
    <property type="entry name" value="Exo-inulinase, domain 1"/>
    <property type="match status" value="1"/>
</dbReference>
<feature type="domain" description="3-keto-alpha-glucoside-1,2-lyase/3-keto-2-hydroxy-glucal hydratase" evidence="1">
    <location>
        <begin position="31"/>
        <end position="221"/>
    </location>
</feature>
<dbReference type="Pfam" id="PF06439">
    <property type="entry name" value="3keto-disac_hyd"/>
    <property type="match status" value="1"/>
</dbReference>
<dbReference type="InterPro" id="IPR010496">
    <property type="entry name" value="AL/BT2_dom"/>
</dbReference>
<protein>
    <submittedName>
        <fullName evidence="2">DUF1080 domain-containing protein</fullName>
    </submittedName>
</protein>
<dbReference type="Proteomes" id="UP000526501">
    <property type="component" value="Unassembled WGS sequence"/>
</dbReference>